<dbReference type="EMBL" id="CAJPIJ010000187">
    <property type="protein sequence ID" value="CAG2007262.1"/>
    <property type="molecule type" value="Genomic_DNA"/>
</dbReference>
<accession>A0A4U9EJ18</accession>
<dbReference type="InterPro" id="IPR057277">
    <property type="entry name" value="LysM_C"/>
</dbReference>
<reference evidence="4" key="1">
    <citation type="submission" date="2019-04" db="EMBL/GenBank/DDBJ databases">
        <authorList>
            <person name="Melise S."/>
            <person name="Noan J."/>
            <person name="Okalmin O."/>
        </authorList>
    </citation>
    <scope>NUCLEOTIDE SEQUENCE</scope>
    <source>
        <strain evidence="4">FN9</strain>
    </source>
</reference>
<organism evidence="3 5">
    <name type="scientific">Gibberella zeae</name>
    <name type="common">Wheat head blight fungus</name>
    <name type="synonym">Fusarium graminearum</name>
    <dbReference type="NCBI Taxonomy" id="5518"/>
    <lineage>
        <taxon>Eukaryota</taxon>
        <taxon>Fungi</taxon>
        <taxon>Dikarya</taxon>
        <taxon>Ascomycota</taxon>
        <taxon>Pezizomycotina</taxon>
        <taxon>Sordariomycetes</taxon>
        <taxon>Hypocreomycetidae</taxon>
        <taxon>Hypocreales</taxon>
        <taxon>Nectriaceae</taxon>
        <taxon>Fusarium</taxon>
    </lineage>
</organism>
<name>A0A4U9EJ18_GIBZA</name>
<evidence type="ECO:0000256" key="1">
    <source>
        <dbReference type="SAM" id="SignalP"/>
    </source>
</evidence>
<dbReference type="Pfam" id="PF25139">
    <property type="entry name" value="LysM14_C"/>
    <property type="match status" value="1"/>
</dbReference>
<dbReference type="EMBL" id="CAAKMV010000120">
    <property type="protein sequence ID" value="VIO55562.1"/>
    <property type="molecule type" value="Genomic_DNA"/>
</dbReference>
<keyword evidence="1" id="KW-0732">Signal</keyword>
<proteinExistence type="predicted"/>
<reference evidence="3" key="2">
    <citation type="submission" date="2021-03" db="EMBL/GenBank/DDBJ databases">
        <authorList>
            <person name="Alouane T."/>
            <person name="Langin T."/>
            <person name="Bonhomme L."/>
        </authorList>
    </citation>
    <scope>NUCLEOTIDE SEQUENCE</scope>
    <source>
        <strain evidence="3">MDC_Fg202</strain>
    </source>
</reference>
<protein>
    <recommendedName>
        <fullName evidence="2">Secreted LysM effector LysM C-terminal domain-containing protein</fullName>
    </recommendedName>
</protein>
<evidence type="ECO:0000313" key="4">
    <source>
        <dbReference type="EMBL" id="VIO55562.1"/>
    </source>
</evidence>
<feature type="domain" description="Secreted LysM effector LysM C-terminal" evidence="2">
    <location>
        <begin position="21"/>
        <end position="132"/>
    </location>
</feature>
<dbReference type="Proteomes" id="UP000746612">
    <property type="component" value="Unassembled WGS sequence"/>
</dbReference>
<evidence type="ECO:0000313" key="3">
    <source>
        <dbReference type="EMBL" id="CAG2007262.1"/>
    </source>
</evidence>
<evidence type="ECO:0000313" key="5">
    <source>
        <dbReference type="Proteomes" id="UP000746612"/>
    </source>
</evidence>
<feature type="signal peptide" evidence="1">
    <location>
        <begin position="1"/>
        <end position="20"/>
    </location>
</feature>
<evidence type="ECO:0000259" key="2">
    <source>
        <dbReference type="Pfam" id="PF25139"/>
    </source>
</evidence>
<feature type="chain" id="PRO_5041086643" description="Secreted LysM effector LysM C-terminal domain-containing protein" evidence="1">
    <location>
        <begin position="21"/>
        <end position="148"/>
    </location>
</feature>
<gene>
    <name evidence="4" type="ORF">FUG_LOCUS170453</name>
    <name evidence="3" type="ORF">MDCFG202_LOCUS543565</name>
</gene>
<dbReference type="AlphaFoldDB" id="A0A4U9EJ18"/>
<sequence>MHFSAVTAVALAALCTGTQAWQVTAYNNVGNCKANRQSTYRVISGATNNNKCITFDGDMPDTSCRQYNNGGTSNGGCSGSLIPRSMITEAGRCVVYDQPNCKGRYEDSNGPTNRACTTLERYNWGPIRSFWCTGYNCRKPQNFSGLKS</sequence>